<protein>
    <submittedName>
        <fullName evidence="1">Glycosyltransferase family 32 protein</fullName>
    </submittedName>
</protein>
<organism evidence="1 2">
    <name type="scientific">Hygrophoropsis aurantiaca</name>
    <dbReference type="NCBI Taxonomy" id="72124"/>
    <lineage>
        <taxon>Eukaryota</taxon>
        <taxon>Fungi</taxon>
        <taxon>Dikarya</taxon>
        <taxon>Basidiomycota</taxon>
        <taxon>Agaricomycotina</taxon>
        <taxon>Agaricomycetes</taxon>
        <taxon>Agaricomycetidae</taxon>
        <taxon>Boletales</taxon>
        <taxon>Coniophorineae</taxon>
        <taxon>Hygrophoropsidaceae</taxon>
        <taxon>Hygrophoropsis</taxon>
    </lineage>
</organism>
<evidence type="ECO:0000313" key="2">
    <source>
        <dbReference type="Proteomes" id="UP000790377"/>
    </source>
</evidence>
<dbReference type="EMBL" id="MU267657">
    <property type="protein sequence ID" value="KAH7912178.1"/>
    <property type="molecule type" value="Genomic_DNA"/>
</dbReference>
<dbReference type="Proteomes" id="UP000790377">
    <property type="component" value="Unassembled WGS sequence"/>
</dbReference>
<keyword evidence="2" id="KW-1185">Reference proteome</keyword>
<name>A0ACB8AHG6_9AGAM</name>
<reference evidence="1" key="1">
    <citation type="journal article" date="2021" name="New Phytol.">
        <title>Evolutionary innovations through gain and loss of genes in the ectomycorrhizal Boletales.</title>
        <authorList>
            <person name="Wu G."/>
            <person name="Miyauchi S."/>
            <person name="Morin E."/>
            <person name="Kuo A."/>
            <person name="Drula E."/>
            <person name="Varga T."/>
            <person name="Kohler A."/>
            <person name="Feng B."/>
            <person name="Cao Y."/>
            <person name="Lipzen A."/>
            <person name="Daum C."/>
            <person name="Hundley H."/>
            <person name="Pangilinan J."/>
            <person name="Johnson J."/>
            <person name="Barry K."/>
            <person name="LaButti K."/>
            <person name="Ng V."/>
            <person name="Ahrendt S."/>
            <person name="Min B."/>
            <person name="Choi I.G."/>
            <person name="Park H."/>
            <person name="Plett J.M."/>
            <person name="Magnuson J."/>
            <person name="Spatafora J.W."/>
            <person name="Nagy L.G."/>
            <person name="Henrissat B."/>
            <person name="Grigoriev I.V."/>
            <person name="Yang Z.L."/>
            <person name="Xu J."/>
            <person name="Martin F.M."/>
        </authorList>
    </citation>
    <scope>NUCLEOTIDE SEQUENCE</scope>
    <source>
        <strain evidence="1">ATCC 28755</strain>
    </source>
</reference>
<accession>A0ACB8AHG6</accession>
<sequence length="456" mass="52591">MSRGEYEALPVYDAGDSGYPPSSHTSTSSRRNSRFSKSRFSCSLVTLRPRTAFALFKFILPTIAAVLVACYIVYYMFEPHLHVDLVFYDRQWINAEIKPLTPLGGCFDPANVSPFYNVTEAVYGKKKNEVQAGVPMRMGMDCYAFAGTVEDLDEDPSHTYIAPDQRRQFHTYWRVDLAPLGERQEFMLKSFFATQNIPKSRLVLWSNGDLEDNLIVQKYLKLFPDSFKLDIVDIPTLAKGTAMEDHKLLNLQDKKAWVDGDLVRLLVIWAYGGVWVDMDMLITRDLAPLLEHEFVTQWDCYDKVYQALNGALMHFRKQSPYLCEAFHLMANSTPPRSPSTDWGAILYLRLWRRLLLESIPPFKILPFCFSDPLACRLDNSVPDPFVPDRKDGRWADAPKGQGIEEGGRLSWALSKIFTVHLHNRWDKGFPKDGWVERLLLRKYDEKLKHITQRNEL</sequence>
<evidence type="ECO:0000313" key="1">
    <source>
        <dbReference type="EMBL" id="KAH7912178.1"/>
    </source>
</evidence>
<proteinExistence type="predicted"/>
<gene>
    <name evidence="1" type="ORF">BJ138DRAFT_1112560</name>
</gene>
<comment type="caution">
    <text evidence="1">The sequence shown here is derived from an EMBL/GenBank/DDBJ whole genome shotgun (WGS) entry which is preliminary data.</text>
</comment>